<sequence length="356" mass="39352">MEQHHQLIVFFIFSGIMVVADASTLVPGIMTFGDSSVDVGNNNDLRQARFKANYWPYGKDFSGPTQSPSGRFSNGMLASDFTAQNLGFKKSPQAYLSKSYTRQSLLIGANFASAGSGYYNMTSLRYNAIPLSKQLDYFKDYSSKLVKFVGKKKAMSILTESLYVISTGDGDYLQNYYINPNLRRKFTVNQYSSLLVDSFSSFVRDLYFQGARMVAVTSLPPMGCLPAAINHYGGRNQTGCIGKMNRDALGFNNKLRKSIGLLGKELRGMRIAMMNIYTPLMELSKNPTKHGFIDGKKGCCGTGTSETTVLCKPNMPAEKICSDARKYVFWDGVHPSEAANKFISNAVLLDGISLML</sequence>
<evidence type="ECO:0000313" key="4">
    <source>
        <dbReference type="Proteomes" id="UP000036987"/>
    </source>
</evidence>
<dbReference type="STRING" id="29655.A0A0K9NK19"/>
<dbReference type="AlphaFoldDB" id="A0A0K9NK19"/>
<gene>
    <name evidence="3" type="ORF">ZOSMA_95G00320</name>
</gene>
<dbReference type="EMBL" id="LFYR01002184">
    <property type="protein sequence ID" value="KMZ56437.1"/>
    <property type="molecule type" value="Genomic_DNA"/>
</dbReference>
<protein>
    <submittedName>
        <fullName evidence="3">GDSL esterase/lipase</fullName>
    </submittedName>
</protein>
<dbReference type="FunFam" id="3.40.50.1110:FF:000003">
    <property type="entry name" value="GDSL esterase/lipase APG"/>
    <property type="match status" value="1"/>
</dbReference>
<evidence type="ECO:0000256" key="2">
    <source>
        <dbReference type="SAM" id="SignalP"/>
    </source>
</evidence>
<dbReference type="CDD" id="cd01837">
    <property type="entry name" value="SGNH_plant_lipase_like"/>
    <property type="match status" value="1"/>
</dbReference>
<evidence type="ECO:0000256" key="1">
    <source>
        <dbReference type="ARBA" id="ARBA00008668"/>
    </source>
</evidence>
<dbReference type="InterPro" id="IPR036514">
    <property type="entry name" value="SGNH_hydro_sf"/>
</dbReference>
<name>A0A0K9NK19_ZOSMR</name>
<dbReference type="InterPro" id="IPR001087">
    <property type="entry name" value="GDSL"/>
</dbReference>
<dbReference type="PANTHER" id="PTHR45642:SF35">
    <property type="entry name" value="GDSL ESTERASE_LIPASE APG"/>
    <property type="match status" value="1"/>
</dbReference>
<comment type="similarity">
    <text evidence="1">Belongs to the 'GDSL' lipolytic enzyme family.</text>
</comment>
<feature type="chain" id="PRO_5005527164" evidence="2">
    <location>
        <begin position="23"/>
        <end position="356"/>
    </location>
</feature>
<feature type="signal peptide" evidence="2">
    <location>
        <begin position="1"/>
        <end position="22"/>
    </location>
</feature>
<dbReference type="Gene3D" id="3.40.50.1110">
    <property type="entry name" value="SGNH hydrolase"/>
    <property type="match status" value="1"/>
</dbReference>
<comment type="caution">
    <text evidence="3">The sequence shown here is derived from an EMBL/GenBank/DDBJ whole genome shotgun (WGS) entry which is preliminary data.</text>
</comment>
<proteinExistence type="inferred from homology"/>
<keyword evidence="2" id="KW-0732">Signal</keyword>
<dbReference type="OrthoDB" id="1600564at2759"/>
<accession>A0A0K9NK19</accession>
<dbReference type="InterPro" id="IPR050592">
    <property type="entry name" value="GDSL_lipolytic_enzyme"/>
</dbReference>
<evidence type="ECO:0000313" key="3">
    <source>
        <dbReference type="EMBL" id="KMZ56437.1"/>
    </source>
</evidence>
<organism evidence="3 4">
    <name type="scientific">Zostera marina</name>
    <name type="common">Eelgrass</name>
    <dbReference type="NCBI Taxonomy" id="29655"/>
    <lineage>
        <taxon>Eukaryota</taxon>
        <taxon>Viridiplantae</taxon>
        <taxon>Streptophyta</taxon>
        <taxon>Embryophyta</taxon>
        <taxon>Tracheophyta</taxon>
        <taxon>Spermatophyta</taxon>
        <taxon>Magnoliopsida</taxon>
        <taxon>Liliopsida</taxon>
        <taxon>Zosteraceae</taxon>
        <taxon>Zostera</taxon>
    </lineage>
</organism>
<dbReference type="GO" id="GO:0016788">
    <property type="term" value="F:hydrolase activity, acting on ester bonds"/>
    <property type="evidence" value="ECO:0007669"/>
    <property type="project" value="InterPro"/>
</dbReference>
<reference evidence="4" key="1">
    <citation type="journal article" date="2016" name="Nature">
        <title>The genome of the seagrass Zostera marina reveals angiosperm adaptation to the sea.</title>
        <authorList>
            <person name="Olsen J.L."/>
            <person name="Rouze P."/>
            <person name="Verhelst B."/>
            <person name="Lin Y.-C."/>
            <person name="Bayer T."/>
            <person name="Collen J."/>
            <person name="Dattolo E."/>
            <person name="De Paoli E."/>
            <person name="Dittami S."/>
            <person name="Maumus F."/>
            <person name="Michel G."/>
            <person name="Kersting A."/>
            <person name="Lauritano C."/>
            <person name="Lohaus R."/>
            <person name="Toepel M."/>
            <person name="Tonon T."/>
            <person name="Vanneste K."/>
            <person name="Amirebrahimi M."/>
            <person name="Brakel J."/>
            <person name="Bostroem C."/>
            <person name="Chovatia M."/>
            <person name="Grimwood J."/>
            <person name="Jenkins J.W."/>
            <person name="Jueterbock A."/>
            <person name="Mraz A."/>
            <person name="Stam W.T."/>
            <person name="Tice H."/>
            <person name="Bornberg-Bauer E."/>
            <person name="Green P.J."/>
            <person name="Pearson G.A."/>
            <person name="Procaccini G."/>
            <person name="Duarte C.M."/>
            <person name="Schmutz J."/>
            <person name="Reusch T.B.H."/>
            <person name="Van de Peer Y."/>
        </authorList>
    </citation>
    <scope>NUCLEOTIDE SEQUENCE [LARGE SCALE GENOMIC DNA]</scope>
    <source>
        <strain evidence="4">cv. Finnish</strain>
    </source>
</reference>
<dbReference type="Proteomes" id="UP000036987">
    <property type="component" value="Unassembled WGS sequence"/>
</dbReference>
<keyword evidence="4" id="KW-1185">Reference proteome</keyword>
<dbReference type="InterPro" id="IPR035669">
    <property type="entry name" value="SGNH_plant_lipase-like"/>
</dbReference>
<dbReference type="PANTHER" id="PTHR45642">
    <property type="entry name" value="GDSL ESTERASE/LIPASE EXL3"/>
    <property type="match status" value="1"/>
</dbReference>
<dbReference type="Pfam" id="PF00657">
    <property type="entry name" value="Lipase_GDSL"/>
    <property type="match status" value="1"/>
</dbReference>